<proteinExistence type="inferred from homology"/>
<dbReference type="GO" id="GO:0051536">
    <property type="term" value="F:iron-sulfur cluster binding"/>
    <property type="evidence" value="ECO:0007669"/>
    <property type="project" value="UniProtKB-KW"/>
</dbReference>
<dbReference type="GO" id="GO:0070475">
    <property type="term" value="P:rRNA base methylation"/>
    <property type="evidence" value="ECO:0007669"/>
    <property type="project" value="TreeGrafter"/>
</dbReference>
<reference evidence="6 7" key="1">
    <citation type="submission" date="2019-10" db="EMBL/GenBank/DDBJ databases">
        <title>Genome diversity of Sutterella seckii.</title>
        <authorList>
            <person name="Chaplin A.V."/>
            <person name="Sokolova S.R."/>
            <person name="Mosin K.A."/>
            <person name="Ivanova E.L."/>
            <person name="Kochetkova T.O."/>
            <person name="Goltsov A.Y."/>
            <person name="Trofimov D.Y."/>
            <person name="Efimov B.A."/>
        </authorList>
    </citation>
    <scope>NUCLEOTIDE SEQUENCE [LARGE SCALE GENOMIC DNA]</scope>
    <source>
        <strain evidence="6 7">ASD393</strain>
    </source>
</reference>
<evidence type="ECO:0000256" key="4">
    <source>
        <dbReference type="ARBA" id="ARBA00023014"/>
    </source>
</evidence>
<dbReference type="PANTHER" id="PTHR11061">
    <property type="entry name" value="RNA M5U METHYLTRANSFERASE"/>
    <property type="match status" value="1"/>
</dbReference>
<dbReference type="Gene3D" id="2.40.50.1070">
    <property type="match status" value="1"/>
</dbReference>
<comment type="similarity">
    <text evidence="5">Belongs to the class I-like SAM-binding methyltransferase superfamily. RNA M5U methyltransferase family.</text>
</comment>
<evidence type="ECO:0000313" key="7">
    <source>
        <dbReference type="Proteomes" id="UP000430564"/>
    </source>
</evidence>
<organism evidence="6 7">
    <name type="scientific">Sutterella seckii</name>
    <dbReference type="NCBI Taxonomy" id="1944635"/>
    <lineage>
        <taxon>Bacteria</taxon>
        <taxon>Pseudomonadati</taxon>
        <taxon>Pseudomonadota</taxon>
        <taxon>Betaproteobacteria</taxon>
        <taxon>Burkholderiales</taxon>
        <taxon>Sutterellaceae</taxon>
        <taxon>Sutterella</taxon>
    </lineage>
</organism>
<keyword evidence="1 5" id="KW-0489">Methyltransferase</keyword>
<dbReference type="AlphaFoldDB" id="A0A6I1EMD4"/>
<keyword evidence="4" id="KW-0408">Iron</keyword>
<gene>
    <name evidence="6" type="primary">rlmD</name>
    <name evidence="6" type="ORF">GBM95_03810</name>
</gene>
<sequence>MDAGGAGLVRLPDGLEVIVPGALPGEEITLAYRPPQPGGRRGLAESFETVSESPYRTHDRCPLAGDCGGCPVARLRYAKELELKRDLLVLEPLRAQGLLEGEDAPVVEAAVGLPEEKLRGFRNKAVLYPGIPDGTPHFGYYRARSQELVPAEGCPQTTRWMEDAARALAPFLADPSLAPWSERTDEGVLRTLILREAPGTGERMAVLVVRRLPADFDAMKKKLIAALAPIGLASLLLNLHEAPGSAVLSFAPGATRVLAGATGIEAKLLDLSFSLGAETFLQVNTPQTPVLYSLALDRLGISETDRVLDLYCGVGTLTLLAARRARKALGIERVAHSIECARANARANQLGNAEFLALPVEKALERDDVKTFAPTLVIADPAYQGLAGGAAEALGKLMKTSGARRLAYISCNPKSFARDAAVLSASGLRLLSVTPVDMFPGAMHLEVVGIFEAPA</sequence>
<name>A0A6I1EMD4_9BURK</name>
<dbReference type="SUPFAM" id="SSF53335">
    <property type="entry name" value="S-adenosyl-L-methionine-dependent methyltransferases"/>
    <property type="match status" value="1"/>
</dbReference>
<dbReference type="PANTHER" id="PTHR11061:SF30">
    <property type="entry name" value="TRNA (URACIL(54)-C(5))-METHYLTRANSFERASE"/>
    <property type="match status" value="1"/>
</dbReference>
<evidence type="ECO:0000256" key="2">
    <source>
        <dbReference type="ARBA" id="ARBA00022679"/>
    </source>
</evidence>
<dbReference type="NCBIfam" id="TIGR00479">
    <property type="entry name" value="rumA"/>
    <property type="match status" value="1"/>
</dbReference>
<dbReference type="Proteomes" id="UP000430564">
    <property type="component" value="Unassembled WGS sequence"/>
</dbReference>
<comment type="caution">
    <text evidence="6">The sequence shown here is derived from an EMBL/GenBank/DDBJ whole genome shotgun (WGS) entry which is preliminary data.</text>
</comment>
<evidence type="ECO:0000313" key="6">
    <source>
        <dbReference type="EMBL" id="KAB7661945.1"/>
    </source>
</evidence>
<accession>A0A6I1EMD4</accession>
<dbReference type="Gene3D" id="3.40.50.150">
    <property type="entry name" value="Vaccinia Virus protein VP39"/>
    <property type="match status" value="1"/>
</dbReference>
<keyword evidence="4" id="KW-0411">Iron-sulfur</keyword>
<feature type="binding site" evidence="5">
    <location>
        <position position="282"/>
    </location>
    <ligand>
        <name>S-adenosyl-L-methionine</name>
        <dbReference type="ChEBI" id="CHEBI:59789"/>
    </ligand>
</feature>
<feature type="binding site" evidence="5">
    <location>
        <position position="311"/>
    </location>
    <ligand>
        <name>S-adenosyl-L-methionine</name>
        <dbReference type="ChEBI" id="CHEBI:59789"/>
    </ligand>
</feature>
<evidence type="ECO:0000256" key="1">
    <source>
        <dbReference type="ARBA" id="ARBA00022603"/>
    </source>
</evidence>
<dbReference type="OrthoDB" id="9804590at2"/>
<feature type="binding site" evidence="5">
    <location>
        <position position="332"/>
    </location>
    <ligand>
        <name>S-adenosyl-L-methionine</name>
        <dbReference type="ChEBI" id="CHEBI:59789"/>
    </ligand>
</feature>
<dbReference type="InterPro" id="IPR010280">
    <property type="entry name" value="U5_MeTrfase_fam"/>
</dbReference>
<dbReference type="Gene3D" id="2.40.50.140">
    <property type="entry name" value="Nucleic acid-binding proteins"/>
    <property type="match status" value="1"/>
</dbReference>
<dbReference type="Pfam" id="PF05958">
    <property type="entry name" value="tRNA_U5-meth_tr"/>
    <property type="match status" value="1"/>
</dbReference>
<dbReference type="PROSITE" id="PS51687">
    <property type="entry name" value="SAM_MT_RNA_M5U"/>
    <property type="match status" value="1"/>
</dbReference>
<feature type="active site" description="Nucleophile" evidence="5">
    <location>
        <position position="411"/>
    </location>
</feature>
<protein>
    <submittedName>
        <fullName evidence="6">23S rRNA (Uracil(1939)-C(5))-methyltransferase RlmD</fullName>
        <ecNumber evidence="6">2.1.1.190</ecNumber>
    </submittedName>
</protein>
<evidence type="ECO:0000256" key="5">
    <source>
        <dbReference type="PROSITE-ProRule" id="PRU01024"/>
    </source>
</evidence>
<dbReference type="CDD" id="cd02440">
    <property type="entry name" value="AdoMet_MTases"/>
    <property type="match status" value="1"/>
</dbReference>
<dbReference type="EMBL" id="WEHX01000013">
    <property type="protein sequence ID" value="KAB7661945.1"/>
    <property type="molecule type" value="Genomic_DNA"/>
</dbReference>
<evidence type="ECO:0000256" key="3">
    <source>
        <dbReference type="ARBA" id="ARBA00022691"/>
    </source>
</evidence>
<keyword evidence="4" id="KW-0479">Metal-binding</keyword>
<dbReference type="EC" id="2.1.1.190" evidence="6"/>
<feature type="binding site" evidence="5">
    <location>
        <position position="380"/>
    </location>
    <ligand>
        <name>S-adenosyl-L-methionine</name>
        <dbReference type="ChEBI" id="CHEBI:59789"/>
    </ligand>
</feature>
<keyword evidence="3 5" id="KW-0949">S-adenosyl-L-methionine</keyword>
<dbReference type="InterPro" id="IPR012340">
    <property type="entry name" value="NA-bd_OB-fold"/>
</dbReference>
<keyword evidence="2 5" id="KW-0808">Transferase</keyword>
<dbReference type="InterPro" id="IPR029063">
    <property type="entry name" value="SAM-dependent_MTases_sf"/>
</dbReference>
<dbReference type="GO" id="GO:0070041">
    <property type="term" value="F:rRNA (uridine-C5-)-methyltransferase activity"/>
    <property type="evidence" value="ECO:0007669"/>
    <property type="project" value="TreeGrafter"/>
</dbReference>